<dbReference type="Proteomes" id="UP000199152">
    <property type="component" value="Unassembled WGS sequence"/>
</dbReference>
<dbReference type="RefSeq" id="WP_143087130.1">
    <property type="nucleotide sequence ID" value="NZ_FOSW01000004.1"/>
</dbReference>
<evidence type="ECO:0008006" key="3">
    <source>
        <dbReference type="Google" id="ProtNLM"/>
    </source>
</evidence>
<proteinExistence type="predicted"/>
<organism evidence="1 2">
    <name type="scientific">Geodermatophilus ruber</name>
    <dbReference type="NCBI Taxonomy" id="504800"/>
    <lineage>
        <taxon>Bacteria</taxon>
        <taxon>Bacillati</taxon>
        <taxon>Actinomycetota</taxon>
        <taxon>Actinomycetes</taxon>
        <taxon>Geodermatophilales</taxon>
        <taxon>Geodermatophilaceae</taxon>
        <taxon>Geodermatophilus</taxon>
    </lineage>
</organism>
<reference evidence="1 2" key="1">
    <citation type="submission" date="2016-10" db="EMBL/GenBank/DDBJ databases">
        <authorList>
            <person name="de Groot N.N."/>
        </authorList>
    </citation>
    <scope>NUCLEOTIDE SEQUENCE [LARGE SCALE GENOMIC DNA]</scope>
    <source>
        <strain evidence="1 2">DSM 45317</strain>
    </source>
</reference>
<gene>
    <name evidence="1" type="ORF">SAMN04488085_104356</name>
</gene>
<evidence type="ECO:0000313" key="2">
    <source>
        <dbReference type="Proteomes" id="UP000199152"/>
    </source>
</evidence>
<dbReference type="STRING" id="504800.SAMN04488085_104356"/>
<dbReference type="OrthoDB" id="9802683at2"/>
<dbReference type="AlphaFoldDB" id="A0A1I4DEF8"/>
<protein>
    <recommendedName>
        <fullName evidence="3">BNR repeat-containing family member</fullName>
    </recommendedName>
</protein>
<accession>A0A1I4DEF8</accession>
<evidence type="ECO:0000313" key="1">
    <source>
        <dbReference type="EMBL" id="SFK92018.1"/>
    </source>
</evidence>
<sequence>MSSKWRMIVAGLAAVMAGVLVAAVLLGRGDDRDRIATVAVPELPSGDGDPAATGRQELGPYVVAARAFNYGEPGFAATRDKAQSKLWHHDGSWWAPLIDPFTEEVHIFELRDGAWADTGVFVDARAQSSADVVWTGRTLYIASRTSTGELLLQRYGYGPGRTWVPHSPTAERIAAGGGQSLTIAVDTQDRVWATWITAGRVNISHSEPGGTAWGAPVTPPGGENVQDDDATAVTAFGDRIGVLWSNQVEDAFYWSSRLDGDPPDLWSEQLAVSQGINIADGHINFAVAPSGDVYAAVKTSLGDDGEPLESTLIEVLHRDTDGVWSHSPAATVGSQMTRAQLAITADGRHLVLIATSPQSGGALYYKVAPADDPRFAPGRGSLLLAWENATINDPTTTGSMVDPAVPLVVLASDSSTAQYYYAELSIADLLSNLQGG</sequence>
<dbReference type="EMBL" id="FOSW01000004">
    <property type="protein sequence ID" value="SFK92018.1"/>
    <property type="molecule type" value="Genomic_DNA"/>
</dbReference>
<dbReference type="InParanoid" id="A0A1I4DEF8"/>
<name>A0A1I4DEF8_9ACTN</name>
<keyword evidence="2" id="KW-1185">Reference proteome</keyword>